<dbReference type="HOGENOM" id="CLU_041818_0_0_1"/>
<dbReference type="SUPFAM" id="SSF53474">
    <property type="entry name" value="alpha/beta-Hydrolases"/>
    <property type="match status" value="1"/>
</dbReference>
<gene>
    <name evidence="1" type="ORF">M378DRAFT_71959</name>
</gene>
<evidence type="ECO:0008006" key="3">
    <source>
        <dbReference type="Google" id="ProtNLM"/>
    </source>
</evidence>
<accession>A0A0C2XFI0</accession>
<keyword evidence="2" id="KW-1185">Reference proteome</keyword>
<dbReference type="InterPro" id="IPR029058">
    <property type="entry name" value="AB_hydrolase_fold"/>
</dbReference>
<dbReference type="Proteomes" id="UP000054549">
    <property type="component" value="Unassembled WGS sequence"/>
</dbReference>
<dbReference type="OrthoDB" id="19657at2759"/>
<dbReference type="InParanoid" id="A0A0C2XFI0"/>
<dbReference type="Gene3D" id="3.40.50.1820">
    <property type="entry name" value="alpha/beta hydrolase"/>
    <property type="match status" value="1"/>
</dbReference>
<protein>
    <recommendedName>
        <fullName evidence="3">Alpha/beta-hydrolase</fullName>
    </recommendedName>
</protein>
<dbReference type="EMBL" id="KN818229">
    <property type="protein sequence ID" value="KIL68191.1"/>
    <property type="molecule type" value="Genomic_DNA"/>
</dbReference>
<evidence type="ECO:0000313" key="2">
    <source>
        <dbReference type="Proteomes" id="UP000054549"/>
    </source>
</evidence>
<dbReference type="AlphaFoldDB" id="A0A0C2XFI0"/>
<reference evidence="1 2" key="1">
    <citation type="submission" date="2014-04" db="EMBL/GenBank/DDBJ databases">
        <title>Evolutionary Origins and Diversification of the Mycorrhizal Mutualists.</title>
        <authorList>
            <consortium name="DOE Joint Genome Institute"/>
            <consortium name="Mycorrhizal Genomics Consortium"/>
            <person name="Kohler A."/>
            <person name="Kuo A."/>
            <person name="Nagy L.G."/>
            <person name="Floudas D."/>
            <person name="Copeland A."/>
            <person name="Barry K.W."/>
            <person name="Cichocki N."/>
            <person name="Veneault-Fourrey C."/>
            <person name="LaButti K."/>
            <person name="Lindquist E.A."/>
            <person name="Lipzen A."/>
            <person name="Lundell T."/>
            <person name="Morin E."/>
            <person name="Murat C."/>
            <person name="Riley R."/>
            <person name="Ohm R."/>
            <person name="Sun H."/>
            <person name="Tunlid A."/>
            <person name="Henrissat B."/>
            <person name="Grigoriev I.V."/>
            <person name="Hibbett D.S."/>
            <person name="Martin F."/>
        </authorList>
    </citation>
    <scope>NUCLEOTIDE SEQUENCE [LARGE SCALE GENOMIC DNA]</scope>
    <source>
        <strain evidence="1 2">Koide BX008</strain>
    </source>
</reference>
<sequence length="400" mass="44879">MPFVDISTRHDYASIYYRTNGSFNSVSGMDPEKPTIILLHPFLLDSSWLYNQFEDVRLASPYNLIAFDRRSSGNSKCRTSGSHDSWVDAADLAFCHHALHLPPCHILAFEGVAASCAARFATLFPEKCLSLMLCNIPAHTQHKWVNSSYREIVRNWCFADDLAALEQAEVDTIKLIIGNDCSSQLQDELIAYWQVHLPPTQRDRVLETFSVLFNYLPVKDEALATVTLPVLIAHGDKIETVPLKMAEMLTSKLVNAQDGAIMYPIKGGGPTLSLTPIYSVAHQVFSKFLARLPHVRSDLVPPEVPLEERMKTALLKLGEYLNDASVIKRDPLSPISFSGLPPDVVRKQNEMLAQYRKGKNTAFSPLTPEGRPIRRYSNRHRDHWFHGGKDGCSIASMDES</sequence>
<organism evidence="1 2">
    <name type="scientific">Amanita muscaria (strain Koide BX008)</name>
    <dbReference type="NCBI Taxonomy" id="946122"/>
    <lineage>
        <taxon>Eukaryota</taxon>
        <taxon>Fungi</taxon>
        <taxon>Dikarya</taxon>
        <taxon>Basidiomycota</taxon>
        <taxon>Agaricomycotina</taxon>
        <taxon>Agaricomycetes</taxon>
        <taxon>Agaricomycetidae</taxon>
        <taxon>Agaricales</taxon>
        <taxon>Pluteineae</taxon>
        <taxon>Amanitaceae</taxon>
        <taxon>Amanita</taxon>
    </lineage>
</organism>
<proteinExistence type="predicted"/>
<evidence type="ECO:0000313" key="1">
    <source>
        <dbReference type="EMBL" id="KIL68191.1"/>
    </source>
</evidence>
<name>A0A0C2XFI0_AMAMK</name>